<protein>
    <recommendedName>
        <fullName evidence="6">Yip1 domain-containing protein</fullName>
    </recommendedName>
</protein>
<keyword evidence="3 5" id="KW-1133">Transmembrane helix</keyword>
<evidence type="ECO:0000259" key="6">
    <source>
        <dbReference type="Pfam" id="PF04893"/>
    </source>
</evidence>
<evidence type="ECO:0000256" key="4">
    <source>
        <dbReference type="ARBA" id="ARBA00023136"/>
    </source>
</evidence>
<keyword evidence="4 5" id="KW-0472">Membrane</keyword>
<feature type="transmembrane region" description="Helical" evidence="5">
    <location>
        <begin position="127"/>
        <end position="147"/>
    </location>
</feature>
<accession>E1QIL3</accession>
<evidence type="ECO:0000256" key="5">
    <source>
        <dbReference type="SAM" id="Phobius"/>
    </source>
</evidence>
<evidence type="ECO:0000313" key="7">
    <source>
        <dbReference type="EMBL" id="ADK84436.1"/>
    </source>
</evidence>
<feature type="domain" description="Yip1" evidence="6">
    <location>
        <begin position="19"/>
        <end position="171"/>
    </location>
</feature>
<evidence type="ECO:0000256" key="2">
    <source>
        <dbReference type="ARBA" id="ARBA00022692"/>
    </source>
</evidence>
<gene>
    <name evidence="7" type="ordered locus">Deba_1068</name>
</gene>
<dbReference type="AlphaFoldDB" id="E1QIL3"/>
<dbReference type="InterPro" id="IPR006977">
    <property type="entry name" value="Yip1_dom"/>
</dbReference>
<evidence type="ECO:0000313" key="8">
    <source>
        <dbReference type="Proteomes" id="UP000009047"/>
    </source>
</evidence>
<keyword evidence="8" id="KW-1185">Reference proteome</keyword>
<keyword evidence="2 5" id="KW-0812">Transmembrane</keyword>
<evidence type="ECO:0000256" key="1">
    <source>
        <dbReference type="ARBA" id="ARBA00004141"/>
    </source>
</evidence>
<evidence type="ECO:0000256" key="3">
    <source>
        <dbReference type="ARBA" id="ARBA00022989"/>
    </source>
</evidence>
<sequence length="181" mass="19175">MIDFQPRKPWTFFSLSLAVARAPRQRFAALAGQRSLAPPLAYLAVLWLLIAALSGLTALAGGPAVQWLALAWGPSWHGGLALCLWLSLRLIQHDAPLGRCLRIVFYGMWPWLLSAMAPLLPGLAAEAVVVLLAVLILGYIYAGLIAACDLSAPLAVACLIICLVLMAIAAAVAGQAGARVW</sequence>
<organism evidence="7 8">
    <name type="scientific">Desulfarculus baarsii (strain ATCC 33931 / DSM 2075 / LMG 7858 / VKM B-1802 / 2st14)</name>
    <dbReference type="NCBI Taxonomy" id="644282"/>
    <lineage>
        <taxon>Bacteria</taxon>
        <taxon>Pseudomonadati</taxon>
        <taxon>Thermodesulfobacteriota</taxon>
        <taxon>Desulfarculia</taxon>
        <taxon>Desulfarculales</taxon>
        <taxon>Desulfarculaceae</taxon>
        <taxon>Desulfarculus</taxon>
    </lineage>
</organism>
<dbReference type="GO" id="GO:0016020">
    <property type="term" value="C:membrane"/>
    <property type="evidence" value="ECO:0007669"/>
    <property type="project" value="UniProtKB-SubCell"/>
</dbReference>
<reference evidence="7 8" key="1">
    <citation type="journal article" date="2010" name="Stand. Genomic Sci.">
        <title>Complete genome sequence of Desulfarculus baarsii type strain (2st14).</title>
        <authorList>
            <person name="Sun H."/>
            <person name="Spring S."/>
            <person name="Lapidus A."/>
            <person name="Davenport K."/>
            <person name="Del Rio T.G."/>
            <person name="Tice H."/>
            <person name="Nolan M."/>
            <person name="Copeland A."/>
            <person name="Cheng J.F."/>
            <person name="Lucas S."/>
            <person name="Tapia R."/>
            <person name="Goodwin L."/>
            <person name="Pitluck S."/>
            <person name="Ivanova N."/>
            <person name="Pagani I."/>
            <person name="Mavromatis K."/>
            <person name="Ovchinnikova G."/>
            <person name="Pati A."/>
            <person name="Chen A."/>
            <person name="Palaniappan K."/>
            <person name="Hauser L."/>
            <person name="Chang Y.J."/>
            <person name="Jeffries C.D."/>
            <person name="Detter J.C."/>
            <person name="Han C."/>
            <person name="Rohde M."/>
            <person name="Brambilla E."/>
            <person name="Goker M."/>
            <person name="Woyke T."/>
            <person name="Bristow J."/>
            <person name="Eisen J.A."/>
            <person name="Markowitz V."/>
            <person name="Hugenholtz P."/>
            <person name="Kyrpides N.C."/>
            <person name="Klenk H.P."/>
            <person name="Land M."/>
        </authorList>
    </citation>
    <scope>NUCLEOTIDE SEQUENCE [LARGE SCALE GENOMIC DNA]</scope>
    <source>
        <strain evidence="8">ATCC 33931 / DSM 2075 / LMG 7858 / VKM B-1802 / 2st14</strain>
    </source>
</reference>
<proteinExistence type="predicted"/>
<feature type="transmembrane region" description="Helical" evidence="5">
    <location>
        <begin position="154"/>
        <end position="178"/>
    </location>
</feature>
<name>E1QIL3_DESB2</name>
<feature type="transmembrane region" description="Helical" evidence="5">
    <location>
        <begin position="100"/>
        <end position="121"/>
    </location>
</feature>
<dbReference type="EMBL" id="CP002085">
    <property type="protein sequence ID" value="ADK84436.1"/>
    <property type="molecule type" value="Genomic_DNA"/>
</dbReference>
<dbReference type="KEGG" id="dbr:Deba_1068"/>
<dbReference type="RefSeq" id="WP_013257890.1">
    <property type="nucleotide sequence ID" value="NC_014365.1"/>
</dbReference>
<dbReference type="HOGENOM" id="CLU_1486773_0_0_7"/>
<feature type="transmembrane region" description="Helical" evidence="5">
    <location>
        <begin position="40"/>
        <end position="61"/>
    </location>
</feature>
<dbReference type="Pfam" id="PF04893">
    <property type="entry name" value="Yip1"/>
    <property type="match status" value="1"/>
</dbReference>
<feature type="transmembrane region" description="Helical" evidence="5">
    <location>
        <begin position="67"/>
        <end position="88"/>
    </location>
</feature>
<dbReference type="Proteomes" id="UP000009047">
    <property type="component" value="Chromosome"/>
</dbReference>
<comment type="subcellular location">
    <subcellularLocation>
        <location evidence="1">Membrane</location>
        <topology evidence="1">Multi-pass membrane protein</topology>
    </subcellularLocation>
</comment>